<sequence>MKIVVIAMMMFFLNLSLAMVDVLGIYDYNAVTSNQWNTDIDSVKSEQYDPDIAADVQTSFGFGDFVSGFRFFRDIIFRAVNVSATIRLFDTNNEWGSIPTFFGFAVTFLYILGLAQFISNRSTKGMQ</sequence>
<keyword evidence="1" id="KW-0812">Transmembrane</keyword>
<name>A0A0F9EY05_9ZZZZ</name>
<organism evidence="2">
    <name type="scientific">marine sediment metagenome</name>
    <dbReference type="NCBI Taxonomy" id="412755"/>
    <lineage>
        <taxon>unclassified sequences</taxon>
        <taxon>metagenomes</taxon>
        <taxon>ecological metagenomes</taxon>
    </lineage>
</organism>
<protein>
    <submittedName>
        <fullName evidence="2">Uncharacterized protein</fullName>
    </submittedName>
</protein>
<dbReference type="EMBL" id="LAZR01023300">
    <property type="protein sequence ID" value="KKL78978.1"/>
    <property type="molecule type" value="Genomic_DNA"/>
</dbReference>
<evidence type="ECO:0000256" key="1">
    <source>
        <dbReference type="SAM" id="Phobius"/>
    </source>
</evidence>
<feature type="transmembrane region" description="Helical" evidence="1">
    <location>
        <begin position="98"/>
        <end position="118"/>
    </location>
</feature>
<proteinExistence type="predicted"/>
<keyword evidence="1" id="KW-0472">Membrane</keyword>
<dbReference type="AlphaFoldDB" id="A0A0F9EY05"/>
<reference evidence="2" key="1">
    <citation type="journal article" date="2015" name="Nature">
        <title>Complex archaea that bridge the gap between prokaryotes and eukaryotes.</title>
        <authorList>
            <person name="Spang A."/>
            <person name="Saw J.H."/>
            <person name="Jorgensen S.L."/>
            <person name="Zaremba-Niedzwiedzka K."/>
            <person name="Martijn J."/>
            <person name="Lind A.E."/>
            <person name="van Eijk R."/>
            <person name="Schleper C."/>
            <person name="Guy L."/>
            <person name="Ettema T.J."/>
        </authorList>
    </citation>
    <scope>NUCLEOTIDE SEQUENCE</scope>
</reference>
<keyword evidence="1" id="KW-1133">Transmembrane helix</keyword>
<comment type="caution">
    <text evidence="2">The sequence shown here is derived from an EMBL/GenBank/DDBJ whole genome shotgun (WGS) entry which is preliminary data.</text>
</comment>
<accession>A0A0F9EY05</accession>
<evidence type="ECO:0000313" key="2">
    <source>
        <dbReference type="EMBL" id="KKL78978.1"/>
    </source>
</evidence>
<gene>
    <name evidence="2" type="ORF">LCGC14_2019430</name>
</gene>